<dbReference type="RefSeq" id="YP_010781376.1">
    <property type="nucleotide sequence ID" value="NC_075039.1"/>
</dbReference>
<dbReference type="KEGG" id="vg:80518140"/>
<reference evidence="1" key="2">
    <citation type="journal article" date="2018" name="Nat. Commun.">
        <title>Tailed giant Tupanvirus possesses the most complete translational apparatus of the known virosphere.</title>
        <authorList>
            <person name="Abrahao J."/>
            <person name="Silva L."/>
            <person name="Silva L.S."/>
            <person name="Khalil J.Y.B."/>
            <person name="Rodrigues R."/>
            <person name="Arantes T."/>
            <person name="Assis F."/>
            <person name="Boratto P."/>
            <person name="Andrade M."/>
            <person name="Kroon E.G."/>
            <person name="Ribeiro B."/>
            <person name="Bergier I."/>
            <person name="Seligmann H."/>
            <person name="Ghigo E."/>
            <person name="Colson P."/>
            <person name="Levasseur A."/>
            <person name="Kroemer G."/>
            <person name="Raoult D."/>
            <person name="La Scola B."/>
        </authorList>
    </citation>
    <scope>NUCLEOTIDE SEQUENCE [LARGE SCALE GENOMIC DNA]</scope>
    <source>
        <strain evidence="1">Soda lake</strain>
    </source>
</reference>
<name>A0A6N1P0B7_9VIRU</name>
<reference evidence="1" key="1">
    <citation type="submission" date="2017-01" db="EMBL/GenBank/DDBJ databases">
        <authorList>
            <person name="Assis F.L."/>
            <person name="Abrahao J.S."/>
            <person name="Silva L."/>
            <person name="Khalil J.B."/>
            <person name="Rodrigues R."/>
            <person name="Silva L.S."/>
            <person name="Arantes T."/>
            <person name="Boratto P."/>
            <person name="Andrade M."/>
            <person name="Kroon E.G."/>
            <person name="Ribeiro B."/>
            <person name="Bergier I."/>
            <person name="Seligmann H."/>
            <person name="Ghigo E."/>
            <person name="Colson P."/>
            <person name="Levasseur A."/>
            <person name="Raoult D."/>
            <person name="Scola B.L."/>
        </authorList>
    </citation>
    <scope>NUCLEOTIDE SEQUENCE</scope>
    <source>
        <strain evidence="1">Soda lake</strain>
    </source>
</reference>
<evidence type="ECO:0000313" key="1">
    <source>
        <dbReference type="EMBL" id="QKU34731.1"/>
    </source>
</evidence>
<proteinExistence type="predicted"/>
<sequence length="298" mass="35902">MKLITLIASHIDNRKRLQYFIKLLGTINNQIDYFDDIDVRISLSHDKSIDRDEMNFLFEKINKNNFKFYFHDKQLCQFEHYKFLVSKLNHFNDNDTWILFSDDDDEWADNRLAAYHHMINYIKITEYDKTTCICYTNDKTKTVSTYTGSYIDYCVKLKYLKIFFDHVTNEQIKHKFCDCYFVKFLCTYGLGVLKRAFCATDDTLYYWMQHTEDTDYSEKNKPMKLKESLENNLDLYVAQYSNPTAADWIKFCDVYTNNKITNGEISPEMKKFIIRIYLEKFQNHIFDSKNLPIYKQNN</sequence>
<dbReference type="GeneID" id="80518140"/>
<accession>A0A6N1P0B7</accession>
<protein>
    <submittedName>
        <fullName evidence="1">Uncharacterized protein</fullName>
    </submittedName>
</protein>
<organism evidence="1">
    <name type="scientific">Tupanvirus soda lake</name>
    <dbReference type="NCBI Taxonomy" id="2126985"/>
    <lineage>
        <taxon>Viruses</taxon>
        <taxon>Varidnaviria</taxon>
        <taxon>Bamfordvirae</taxon>
        <taxon>Nucleocytoviricota</taxon>
        <taxon>Megaviricetes</taxon>
        <taxon>Imitervirales</taxon>
        <taxon>Mimiviridae</taxon>
        <taxon>Megamimivirinae</taxon>
        <taxon>Tupanvirus</taxon>
        <taxon>Tupanvirus salinum</taxon>
    </lineage>
</organism>
<dbReference type="EMBL" id="KY523104">
    <property type="protein sequence ID" value="QKU34731.1"/>
    <property type="molecule type" value="Genomic_DNA"/>
</dbReference>